<reference evidence="3" key="2">
    <citation type="submission" date="2011-01" db="EMBL/GenBank/DDBJ databases">
        <title>The complete genome of Deinococcus maricopensis DSM 21211.</title>
        <authorList>
            <consortium name="US DOE Joint Genome Institute (JGI-PGF)"/>
            <person name="Lucas S."/>
            <person name="Copeland A."/>
            <person name="Lapidus A."/>
            <person name="Goodwin L."/>
            <person name="Pitluck S."/>
            <person name="Kyrpides N."/>
            <person name="Mavromatis K."/>
            <person name="Pagani I."/>
            <person name="Ivanova N."/>
            <person name="Ovchinnikova G."/>
            <person name="Zeytun A."/>
            <person name="Detter J.C."/>
            <person name="Han C."/>
            <person name="Land M."/>
            <person name="Hauser L."/>
            <person name="Markowitz V."/>
            <person name="Cheng J.-F."/>
            <person name="Hugenholtz P."/>
            <person name="Woyke T."/>
            <person name="Wu D."/>
            <person name="Pukall R."/>
            <person name="Gehrich-Schroeter G."/>
            <person name="Brambilla E."/>
            <person name="Klenk H.-P."/>
            <person name="Eisen J.A."/>
        </authorList>
    </citation>
    <scope>NUCLEOTIDE SEQUENCE [LARGE SCALE GENOMIC DNA]</scope>
    <source>
        <strain evidence="3">DSM 21211 / LMG 22137 / NRRL B-23946 / LB-34</strain>
    </source>
</reference>
<dbReference type="GO" id="GO:0006644">
    <property type="term" value="P:phospholipid metabolic process"/>
    <property type="evidence" value="ECO:0007669"/>
    <property type="project" value="InterPro"/>
</dbReference>
<dbReference type="AlphaFoldDB" id="E8UA35"/>
<dbReference type="EMBL" id="CP002454">
    <property type="protein sequence ID" value="ADV67924.1"/>
    <property type="molecule type" value="Genomic_DNA"/>
</dbReference>
<feature type="chain" id="PRO_5003232494" evidence="1">
    <location>
        <begin position="24"/>
        <end position="224"/>
    </location>
</feature>
<dbReference type="GO" id="GO:0050482">
    <property type="term" value="P:arachidonate secretion"/>
    <property type="evidence" value="ECO:0007669"/>
    <property type="project" value="InterPro"/>
</dbReference>
<evidence type="ECO:0000313" key="3">
    <source>
        <dbReference type="Proteomes" id="UP000008635"/>
    </source>
</evidence>
<name>E8UA35_DEIML</name>
<dbReference type="RefSeq" id="WP_013557429.1">
    <property type="nucleotide sequence ID" value="NC_014958.1"/>
</dbReference>
<dbReference type="Proteomes" id="UP000008635">
    <property type="component" value="Chromosome"/>
</dbReference>
<dbReference type="Pfam" id="PF09056">
    <property type="entry name" value="Phospholip_A2_3"/>
    <property type="match status" value="1"/>
</dbReference>
<reference evidence="2 3" key="1">
    <citation type="journal article" date="2011" name="Stand. Genomic Sci.">
        <title>Complete genome sequence of Deinococcus maricopensis type strain (LB-34).</title>
        <authorList>
            <person name="Pukall R."/>
            <person name="Zeytun A."/>
            <person name="Lucas S."/>
            <person name="Lapidus A."/>
            <person name="Hammon N."/>
            <person name="Deshpande S."/>
            <person name="Nolan M."/>
            <person name="Cheng J.F."/>
            <person name="Pitluck S."/>
            <person name="Liolios K."/>
            <person name="Pagani I."/>
            <person name="Mikhailova N."/>
            <person name="Ivanova N."/>
            <person name="Mavromatis K."/>
            <person name="Pati A."/>
            <person name="Tapia R."/>
            <person name="Han C."/>
            <person name="Goodwin L."/>
            <person name="Chen A."/>
            <person name="Palaniappan K."/>
            <person name="Land M."/>
            <person name="Hauser L."/>
            <person name="Chang Y.J."/>
            <person name="Jeffries C.D."/>
            <person name="Brambilla E.M."/>
            <person name="Rohde M."/>
            <person name="Goker M."/>
            <person name="Detter J.C."/>
            <person name="Woyke T."/>
            <person name="Bristow J."/>
            <person name="Eisen J.A."/>
            <person name="Markowitz V."/>
            <person name="Hugenholtz P."/>
            <person name="Kyrpides N.C."/>
            <person name="Klenk H.P."/>
        </authorList>
    </citation>
    <scope>NUCLEOTIDE SEQUENCE [LARGE SCALE GENOMIC DNA]</scope>
    <source>
        <strain evidence="3">DSM 21211 / LMG 22137 / NRRL B-23946 / LB-34</strain>
    </source>
</reference>
<dbReference type="HOGENOM" id="CLU_1228271_0_0_0"/>
<dbReference type="STRING" id="709986.Deima_2286"/>
<evidence type="ECO:0000256" key="1">
    <source>
        <dbReference type="SAM" id="SignalP"/>
    </source>
</evidence>
<dbReference type="Gene3D" id="1.20.90.10">
    <property type="entry name" value="Phospholipase A2 domain"/>
    <property type="match status" value="1"/>
</dbReference>
<organism evidence="2 3">
    <name type="scientific">Deinococcus maricopensis (strain DSM 21211 / LMG 22137 / NRRL B-23946 / LB-34)</name>
    <dbReference type="NCBI Taxonomy" id="709986"/>
    <lineage>
        <taxon>Bacteria</taxon>
        <taxon>Thermotogati</taxon>
        <taxon>Deinococcota</taxon>
        <taxon>Deinococci</taxon>
        <taxon>Deinococcales</taxon>
        <taxon>Deinococcaceae</taxon>
        <taxon>Deinococcus</taxon>
    </lineage>
</organism>
<dbReference type="InterPro" id="IPR015141">
    <property type="entry name" value="PLipase_A2_prok/fun"/>
</dbReference>
<dbReference type="SUPFAM" id="SSF48619">
    <property type="entry name" value="Phospholipase A2, PLA2"/>
    <property type="match status" value="1"/>
</dbReference>
<protein>
    <submittedName>
        <fullName evidence="2">Phospholipase A2</fullName>
    </submittedName>
</protein>
<dbReference type="InterPro" id="IPR036444">
    <property type="entry name" value="PLipase_A2_dom_sf"/>
</dbReference>
<evidence type="ECO:0000313" key="2">
    <source>
        <dbReference type="EMBL" id="ADV67924.1"/>
    </source>
</evidence>
<sequence precursor="true">MRNAPLFGLLLGTLVLASCNQTASTPTAADPAPTSATSTIQNDLNAFKQLQVQVSRGEMPAPVDSDGNPVDLQKLIGQIEDDLAHPLAAPTNEVISAQAAYAQRIYTDIAADNNFTGNLAYNKRTFPRFNWGNDGCSIPGLPDAASKYIVFHPACVQHDFGYRNARAYPNLMNENHRGWVDGQFKEHMRTICSKRNILLRPGCYADAEIFWAAVRHGGRGSFYN</sequence>
<proteinExistence type="predicted"/>
<keyword evidence="1" id="KW-0732">Signal</keyword>
<dbReference type="KEGG" id="dmr:Deima_2286"/>
<dbReference type="GO" id="GO:0004623">
    <property type="term" value="F:phospholipase A2 activity"/>
    <property type="evidence" value="ECO:0007669"/>
    <property type="project" value="InterPro"/>
</dbReference>
<dbReference type="PROSITE" id="PS51257">
    <property type="entry name" value="PROKAR_LIPOPROTEIN"/>
    <property type="match status" value="1"/>
</dbReference>
<keyword evidence="3" id="KW-1185">Reference proteome</keyword>
<feature type="signal peptide" evidence="1">
    <location>
        <begin position="1"/>
        <end position="23"/>
    </location>
</feature>
<gene>
    <name evidence="2" type="ordered locus">Deima_2286</name>
</gene>
<accession>E8UA35</accession>